<reference evidence="3" key="1">
    <citation type="journal article" date="2021" name="Mol. Ecol. Resour.">
        <title>Phylogenomic analyses of the genus Drosophila reveals genomic signals of climate adaptation.</title>
        <authorList>
            <person name="Li F."/>
            <person name="Rane R.V."/>
            <person name="Luria V."/>
            <person name="Xiong Z."/>
            <person name="Chen J."/>
            <person name="Li Z."/>
            <person name="Catullo R.A."/>
            <person name="Griffin P.C."/>
            <person name="Schiffer M."/>
            <person name="Pearce S."/>
            <person name="Lee S.F."/>
            <person name="McElroy K."/>
            <person name="Stocker A."/>
            <person name="Shirriffs J."/>
            <person name="Cockerell F."/>
            <person name="Coppin C."/>
            <person name="Sgro C.M."/>
            <person name="Karger A."/>
            <person name="Cain J.W."/>
            <person name="Weber J.A."/>
            <person name="Santpere G."/>
            <person name="Kirschner M.W."/>
            <person name="Hoffmann A.A."/>
            <person name="Oakeshott J.G."/>
            <person name="Zhang G."/>
        </authorList>
    </citation>
    <scope>NUCLEOTIDE SEQUENCE</scope>
    <source>
        <strain evidence="3">BGI-SZ-2011g</strain>
    </source>
</reference>
<dbReference type="AlphaFoldDB" id="A0AAD4PRG2"/>
<feature type="chain" id="PRO_5041987351" evidence="2">
    <location>
        <begin position="23"/>
        <end position="182"/>
    </location>
</feature>
<dbReference type="PANTHER" id="PTHR21112:SF13">
    <property type="entry name" value="CHEMOSENSORY PROTEIN A 7A"/>
    <property type="match status" value="1"/>
</dbReference>
<evidence type="ECO:0000256" key="2">
    <source>
        <dbReference type="SAM" id="SignalP"/>
    </source>
</evidence>
<name>A0AAD4PRG2_9MUSC</name>
<evidence type="ECO:0000256" key="1">
    <source>
        <dbReference type="ARBA" id="ARBA00022729"/>
    </source>
</evidence>
<dbReference type="EMBL" id="JAJJHW010000095">
    <property type="protein sequence ID" value="KAH8387268.1"/>
    <property type="molecule type" value="Genomic_DNA"/>
</dbReference>
<dbReference type="Gene3D" id="2.70.220.10">
    <property type="entry name" value="Ganglioside GM2 activator"/>
    <property type="match status" value="1"/>
</dbReference>
<dbReference type="Pfam" id="PF06477">
    <property type="entry name" value="DUF1091"/>
    <property type="match status" value="1"/>
</dbReference>
<dbReference type="PANTHER" id="PTHR21112">
    <property type="entry name" value="CHEMOSENSORY PROTEIN A 29A-RELATED"/>
    <property type="match status" value="1"/>
</dbReference>
<feature type="signal peptide" evidence="2">
    <location>
        <begin position="1"/>
        <end position="22"/>
    </location>
</feature>
<dbReference type="Proteomes" id="UP001200034">
    <property type="component" value="Unassembled WGS sequence"/>
</dbReference>
<dbReference type="SMART" id="SM00697">
    <property type="entry name" value="DM8"/>
    <property type="match status" value="1"/>
</dbReference>
<gene>
    <name evidence="3" type="ORF">KR093_006021</name>
</gene>
<protein>
    <submittedName>
        <fullName evidence="3">Uncharacterized protein</fullName>
    </submittedName>
</protein>
<organism evidence="3 4">
    <name type="scientific">Drosophila rubida</name>
    <dbReference type="NCBI Taxonomy" id="30044"/>
    <lineage>
        <taxon>Eukaryota</taxon>
        <taxon>Metazoa</taxon>
        <taxon>Ecdysozoa</taxon>
        <taxon>Arthropoda</taxon>
        <taxon>Hexapoda</taxon>
        <taxon>Insecta</taxon>
        <taxon>Pterygota</taxon>
        <taxon>Neoptera</taxon>
        <taxon>Endopterygota</taxon>
        <taxon>Diptera</taxon>
        <taxon>Brachycera</taxon>
        <taxon>Muscomorpha</taxon>
        <taxon>Ephydroidea</taxon>
        <taxon>Drosophilidae</taxon>
        <taxon>Drosophila</taxon>
    </lineage>
</organism>
<evidence type="ECO:0000313" key="3">
    <source>
        <dbReference type="EMBL" id="KAH8387268.1"/>
    </source>
</evidence>
<proteinExistence type="predicted"/>
<keyword evidence="1 2" id="KW-0732">Signal</keyword>
<sequence>MTRVCRLLGLGLLLILVSAVWGEEKAYNVELNSFDKNPKINDDEKWIDWGDLRMKKVARNQFTLTGSFEVKRNLGDEQKVSMQVFMYDDSTQEKGPMVMNVEKPFCQFVNEDEDTYPYVQKASNLPEQGQCPFPKGSYTIDKYELETSFLPDDAPKGDYLIELNTLDKDMPVTGLVASVTLT</sequence>
<accession>A0AAD4PRG2</accession>
<keyword evidence="4" id="KW-1185">Reference proteome</keyword>
<comment type="caution">
    <text evidence="3">The sequence shown here is derived from an EMBL/GenBank/DDBJ whole genome shotgun (WGS) entry which is preliminary data.</text>
</comment>
<dbReference type="InterPro" id="IPR036846">
    <property type="entry name" value="GM2-AP_sf"/>
</dbReference>
<dbReference type="InterPro" id="IPR010512">
    <property type="entry name" value="DUF1091"/>
</dbReference>
<evidence type="ECO:0000313" key="4">
    <source>
        <dbReference type="Proteomes" id="UP001200034"/>
    </source>
</evidence>